<dbReference type="GO" id="GO:0005254">
    <property type="term" value="F:chloride channel activity"/>
    <property type="evidence" value="ECO:0007669"/>
    <property type="project" value="InterPro"/>
</dbReference>
<evidence type="ECO:0000256" key="7">
    <source>
        <dbReference type="ARBA" id="ARBA00023136"/>
    </source>
</evidence>
<sequence>MLLKENIPVRYIFGKIKKEVLMVTVYSVFIAIIYNNFHVTRISIPIAVPTILGTIISLLLAFKSNQAYDRWWEARTLWGGVVNDTRTLTRQLLTFVDSPYGEAEQKAFCERMAKRQIAWCHSLSHHLRGQDSLQGLEKLISTEDIEHIKKYNNVPMALLELQGADLRSAYKLGWINEFQQVQMDETLSRFSNEMGGCERIKNTVFPATYSTYIHFSVLLFILLLPFGLIEFFGVVEVPLVIAIASSFFLIEAMAIHLQDPFENKPTDTPTTTISRTIERDIKQMLKENFKQDDEVPAGASYNQAKIFYIL</sequence>
<evidence type="ECO:0000256" key="5">
    <source>
        <dbReference type="ARBA" id="ARBA00022989"/>
    </source>
</evidence>
<dbReference type="Pfam" id="PF25539">
    <property type="entry name" value="Bestrophin_2"/>
    <property type="match status" value="1"/>
</dbReference>
<feature type="transmembrane region" description="Helical" evidence="9">
    <location>
        <begin position="20"/>
        <end position="37"/>
    </location>
</feature>
<keyword evidence="6" id="KW-0406">Ion transport</keyword>
<dbReference type="AlphaFoldDB" id="A0A926S1U3"/>
<keyword evidence="7 9" id="KW-0472">Membrane</keyword>
<evidence type="ECO:0000256" key="6">
    <source>
        <dbReference type="ARBA" id="ARBA00023065"/>
    </source>
</evidence>
<feature type="transmembrane region" description="Helical" evidence="9">
    <location>
        <begin position="209"/>
        <end position="229"/>
    </location>
</feature>
<feature type="transmembrane region" description="Helical" evidence="9">
    <location>
        <begin position="43"/>
        <end position="62"/>
    </location>
</feature>
<comment type="similarity">
    <text evidence="8">Belongs to the anion channel-forming bestrophin (TC 1.A.46) family.</text>
</comment>
<reference evidence="10" key="1">
    <citation type="submission" date="2020-09" db="EMBL/GenBank/DDBJ databases">
        <title>Novel species of Mucilaginibacter isolated from a glacier on the Tibetan Plateau.</title>
        <authorList>
            <person name="Liu Q."/>
            <person name="Xin Y.-H."/>
        </authorList>
    </citation>
    <scope>NUCLEOTIDE SEQUENCE</scope>
    <source>
        <strain evidence="10">ZB1P21</strain>
    </source>
</reference>
<keyword evidence="2" id="KW-0813">Transport</keyword>
<dbReference type="GO" id="GO:0005886">
    <property type="term" value="C:plasma membrane"/>
    <property type="evidence" value="ECO:0007669"/>
    <property type="project" value="UniProtKB-SubCell"/>
</dbReference>
<dbReference type="Proteomes" id="UP000619078">
    <property type="component" value="Unassembled WGS sequence"/>
</dbReference>
<comment type="caution">
    <text evidence="10">The sequence shown here is derived from an EMBL/GenBank/DDBJ whole genome shotgun (WGS) entry which is preliminary data.</text>
</comment>
<evidence type="ECO:0000256" key="2">
    <source>
        <dbReference type="ARBA" id="ARBA00022448"/>
    </source>
</evidence>
<proteinExistence type="inferred from homology"/>
<dbReference type="RefSeq" id="WP_191162830.1">
    <property type="nucleotide sequence ID" value="NZ_JACWMX010000003.1"/>
</dbReference>
<evidence type="ECO:0000256" key="9">
    <source>
        <dbReference type="SAM" id="Phobius"/>
    </source>
</evidence>
<dbReference type="InterPro" id="IPR044669">
    <property type="entry name" value="YneE/VCCN1/2-like"/>
</dbReference>
<dbReference type="PANTHER" id="PTHR33281">
    <property type="entry name" value="UPF0187 PROTEIN YNEE"/>
    <property type="match status" value="1"/>
</dbReference>
<gene>
    <name evidence="10" type="ORF">IDJ76_08705</name>
</gene>
<feature type="transmembrane region" description="Helical" evidence="9">
    <location>
        <begin position="235"/>
        <end position="255"/>
    </location>
</feature>
<organism evidence="10 11">
    <name type="scientific">Mucilaginibacter glaciei</name>
    <dbReference type="NCBI Taxonomy" id="2772109"/>
    <lineage>
        <taxon>Bacteria</taxon>
        <taxon>Pseudomonadati</taxon>
        <taxon>Bacteroidota</taxon>
        <taxon>Sphingobacteriia</taxon>
        <taxon>Sphingobacteriales</taxon>
        <taxon>Sphingobacteriaceae</taxon>
        <taxon>Mucilaginibacter</taxon>
    </lineage>
</organism>
<accession>A0A926S1U3</accession>
<keyword evidence="11" id="KW-1185">Reference proteome</keyword>
<evidence type="ECO:0000256" key="8">
    <source>
        <dbReference type="ARBA" id="ARBA00034708"/>
    </source>
</evidence>
<evidence type="ECO:0000256" key="4">
    <source>
        <dbReference type="ARBA" id="ARBA00022692"/>
    </source>
</evidence>
<keyword evidence="3" id="KW-1003">Cell membrane</keyword>
<evidence type="ECO:0008006" key="12">
    <source>
        <dbReference type="Google" id="ProtNLM"/>
    </source>
</evidence>
<name>A0A926S1U3_9SPHI</name>
<dbReference type="PANTHER" id="PTHR33281:SF19">
    <property type="entry name" value="VOLTAGE-DEPENDENT ANION CHANNEL-FORMING PROTEIN YNEE"/>
    <property type="match status" value="1"/>
</dbReference>
<evidence type="ECO:0000313" key="10">
    <source>
        <dbReference type="EMBL" id="MBD1393177.1"/>
    </source>
</evidence>
<protein>
    <recommendedName>
        <fullName evidence="12">Bestrophin</fullName>
    </recommendedName>
</protein>
<dbReference type="EMBL" id="JACWMX010000003">
    <property type="protein sequence ID" value="MBD1393177.1"/>
    <property type="molecule type" value="Genomic_DNA"/>
</dbReference>
<keyword evidence="5 9" id="KW-1133">Transmembrane helix</keyword>
<evidence type="ECO:0000313" key="11">
    <source>
        <dbReference type="Proteomes" id="UP000619078"/>
    </source>
</evidence>
<evidence type="ECO:0000256" key="3">
    <source>
        <dbReference type="ARBA" id="ARBA00022475"/>
    </source>
</evidence>
<keyword evidence="4 9" id="KW-0812">Transmembrane</keyword>
<comment type="subcellular location">
    <subcellularLocation>
        <location evidence="1">Cell membrane</location>
        <topology evidence="1">Multi-pass membrane protein</topology>
    </subcellularLocation>
</comment>
<evidence type="ECO:0000256" key="1">
    <source>
        <dbReference type="ARBA" id="ARBA00004651"/>
    </source>
</evidence>